<evidence type="ECO:0000256" key="2">
    <source>
        <dbReference type="SAM" id="MobiDB-lite"/>
    </source>
</evidence>
<evidence type="ECO:0000313" key="3">
    <source>
        <dbReference type="EMBL" id="KOO22105.1"/>
    </source>
</evidence>
<reference evidence="4" key="1">
    <citation type="journal article" date="2015" name="PLoS Genet.">
        <title>Genome Sequence and Transcriptome Analyses of Chrysochromulina tobin: Metabolic Tools for Enhanced Algal Fitness in the Prominent Order Prymnesiales (Haptophyceae).</title>
        <authorList>
            <person name="Hovde B.T."/>
            <person name="Deodato C.R."/>
            <person name="Hunsperger H.M."/>
            <person name="Ryken S.A."/>
            <person name="Yost W."/>
            <person name="Jha R.K."/>
            <person name="Patterson J."/>
            <person name="Monnat R.J. Jr."/>
            <person name="Barlow S.B."/>
            <person name="Starkenburg S.R."/>
            <person name="Cattolico R.A."/>
        </authorList>
    </citation>
    <scope>NUCLEOTIDE SEQUENCE</scope>
    <source>
        <strain evidence="4">CCMP291</strain>
    </source>
</reference>
<dbReference type="Proteomes" id="UP000037460">
    <property type="component" value="Unassembled WGS sequence"/>
</dbReference>
<gene>
    <name evidence="3" type="ORF">Ctob_000986</name>
</gene>
<evidence type="ECO:0000313" key="4">
    <source>
        <dbReference type="Proteomes" id="UP000037460"/>
    </source>
</evidence>
<feature type="region of interest" description="Disordered" evidence="2">
    <location>
        <begin position="1"/>
        <end position="46"/>
    </location>
</feature>
<feature type="region of interest" description="Disordered" evidence="2">
    <location>
        <begin position="1516"/>
        <end position="1587"/>
    </location>
</feature>
<dbReference type="EMBL" id="JWZX01003310">
    <property type="protein sequence ID" value="KOO22105.1"/>
    <property type="molecule type" value="Genomic_DNA"/>
</dbReference>
<feature type="compositionally biased region" description="Low complexity" evidence="2">
    <location>
        <begin position="1"/>
        <end position="17"/>
    </location>
</feature>
<feature type="coiled-coil region" evidence="1">
    <location>
        <begin position="1129"/>
        <end position="1156"/>
    </location>
</feature>
<feature type="compositionally biased region" description="Low complexity" evidence="2">
    <location>
        <begin position="377"/>
        <end position="397"/>
    </location>
</feature>
<feature type="compositionally biased region" description="Polar residues" evidence="2">
    <location>
        <begin position="803"/>
        <end position="821"/>
    </location>
</feature>
<keyword evidence="4" id="KW-1185">Reference proteome</keyword>
<feature type="compositionally biased region" description="Low complexity" evidence="2">
    <location>
        <begin position="1526"/>
        <end position="1540"/>
    </location>
</feature>
<feature type="region of interest" description="Disordered" evidence="2">
    <location>
        <begin position="372"/>
        <end position="397"/>
    </location>
</feature>
<feature type="region of interest" description="Disordered" evidence="2">
    <location>
        <begin position="1338"/>
        <end position="1365"/>
    </location>
</feature>
<keyword evidence="1" id="KW-0175">Coiled coil</keyword>
<feature type="region of interest" description="Disordered" evidence="2">
    <location>
        <begin position="803"/>
        <end position="851"/>
    </location>
</feature>
<evidence type="ECO:0000256" key="1">
    <source>
        <dbReference type="SAM" id="Coils"/>
    </source>
</evidence>
<comment type="caution">
    <text evidence="3">The sequence shown here is derived from an EMBL/GenBank/DDBJ whole genome shotgun (WGS) entry which is preliminary data.</text>
</comment>
<sequence length="1780" mass="190133">GTGVAVRSAAAARATSSRSRRRSAATGSGSGSGSDNSSRRFSPVSLDELPPYTDKCVHSLIEAMRLGAASTALINELRPTPASLHAASAALITALAKGPREVPLSERAPGFELDSTLYLEAELLLYGGAGRYLAARDRLARWFERDAAARTVQTRALRAVCRPRASRPEPDSFGRGVAAGILQRWWRRVLAAHPDRYPPRPKPRRRDRTGVAKKATYEEIIRRLRMTMYVRKLQSLFRSPRYQRQAYLRRKACLTMQAVVRRRTARKKAEERKAARRAFKEQTIAKAKNVFSHEALAVFTIARAYRAYRAVSAAKEALLARLGRWACGTTGPWLELRAAERQRMGWAALRELLWEVASHQLESVHASIGLAPRRAPDGGSADPDGGAGGASSSHPAAALGRQISAARKVRQKRDLELSSLGARLQLCEALRTTLAERTEAIAAPNSAPNSAPISAPHDEIFRELRDLRAEIEAKMLSHEVRSPGLSAATSALSTSMLFASKLDAAHAAAHTLIAHAAELRGIAECASTLAARFPAVEALWGIIPALRARLRAVEAEAVARLADAAALSTAEESNQMERARHKLLAELLELDVPRTARGAALSTALDERAAQTRARLAELQADGAVPSADEADGASDGAQHDALERAGQSLGALRLLTELRRRDLDLELSRLRMQRQAALRAALVCRERARLRALTEREDFLRRCVAYAAGLPSRVLVRRVEAEASLLLAASGRRQSEAITRAFDDSVGHVCVADLLGWWHADAHLVTLRIAEVKQPARDRYLLTVQILPTALLSRATSPTLRATSPTLRATSPTLRATSPVHSPVHSPGATKHRGFGSVASSTDESVEPPAEAAVEAVNELMRLMTGEVGKTNSFEPEALATTSRELGVAKLNLEVISVRPAHLAVAAEVPTLQAREATAALAALDVERLALRGSTQRWFYTRGAIEWLHARRDERPSAGEEAADEASYELGGSGGGALDGAQGGAGGVLVGAGVERVARRASSKDEPTAAQRLFEEQMDAVDETLRRSSELKQRRAGLLEARRAALAVCHVIEQSDELSKWDEIPVPNRPELCVDREWNFRMGSHSSAARAAKARASAAKSSAAAAAAAAAAAGDLDIDVLKKTIKDAKKLRLNTSDAEKTLARLEAEADALVKTGRVPNSGGVTSGGGDPKGGGVPKGSDAITGAANEATRAVSSQPAEAEGGALTTTLSQICFYCAGLNPPVRGTHTFMECVRRKRAGVLEYKPHALDELQTHLHAELASVVAERAALRPAATMAKQARRLLGCNDALSPRMQVCRKARMQRRALALAISLAAKQVEAEAVEAATAAAAALAREQASPPRASMQVPTTALTREQASPPRASMQVPTTALTREQASPWAHPAQGTIATPLLQSSRPLKGHLGELRALLCLAPAAIQLPLQPAHVRRAAEALGYSLKPSMPTDVPKLWCAVAFAAAPLPPPWKQSPQGYQNTLSGAISAVHPLLRAYQRVPRKFHEEPPNAKLLHLRWMEFAPPPEAEGFADGSAPATAQNGAAQNGAALERRAGSPTGQRADASSPTAAEPITEAARAGTSPLVQGSSTRQGGSLGGTWLVDMVSGLHTTSLEEALPDCPFINMVSGQRTTSLEEALPDCPFISSEIMPPFQQEPSAKALTLETLEALRASGEPPDAAAARLCTASLEARIAALGIRPISLHELHAASVYLGVPLRTHPQLLWLASAAVCSGLPLGWLEAPAEPSGAVAGAQAPMYYNPTLGVAQYEHPAFCYWRGVALFLLEGQKKP</sequence>
<accession>A0A0M0J6M5</accession>
<name>A0A0M0J6M5_9EUKA</name>
<feature type="compositionally biased region" description="Polar residues" evidence="2">
    <location>
        <begin position="1347"/>
        <end position="1357"/>
    </location>
</feature>
<feature type="region of interest" description="Disordered" evidence="2">
    <location>
        <begin position="1157"/>
        <end position="1184"/>
    </location>
</feature>
<feature type="non-terminal residue" evidence="3">
    <location>
        <position position="1"/>
    </location>
</feature>
<feature type="compositionally biased region" description="Polar residues" evidence="2">
    <location>
        <begin position="1548"/>
        <end position="1559"/>
    </location>
</feature>
<feature type="region of interest" description="Disordered" evidence="2">
    <location>
        <begin position="957"/>
        <end position="976"/>
    </location>
</feature>
<feature type="compositionally biased region" description="Gly residues" evidence="2">
    <location>
        <begin position="1165"/>
        <end position="1178"/>
    </location>
</feature>
<dbReference type="PROSITE" id="PS50096">
    <property type="entry name" value="IQ"/>
    <property type="match status" value="1"/>
</dbReference>
<feature type="compositionally biased region" description="Polar residues" evidence="2">
    <location>
        <begin position="1574"/>
        <end position="1584"/>
    </location>
</feature>
<organism evidence="3 4">
    <name type="scientific">Chrysochromulina tobinii</name>
    <dbReference type="NCBI Taxonomy" id="1460289"/>
    <lineage>
        <taxon>Eukaryota</taxon>
        <taxon>Haptista</taxon>
        <taxon>Haptophyta</taxon>
        <taxon>Prymnesiophyceae</taxon>
        <taxon>Prymnesiales</taxon>
        <taxon>Chrysochromulinaceae</taxon>
        <taxon>Chrysochromulina</taxon>
    </lineage>
</organism>
<protein>
    <submittedName>
        <fullName evidence="3">Uncharacterized protein</fullName>
    </submittedName>
</protein>
<proteinExistence type="predicted"/>